<reference evidence="4" key="1">
    <citation type="book" date="2010" name="EXTREMOPHILES" publisher="0:0-0">
        <title>Complete genome sequences of ten hyperthermophilic archaea reveal their metabolic capabilities and possible ecological roles.</title>
        <editorList>
            <person name="?"/>
        </editorList>
        <authorList>
            <person name="Ravin N.V."/>
            <person name="Mardanov A.V."/>
            <person name="Bonch-Osmolovskaya E.A."/>
            <person name="Skryabin K.G."/>
        </authorList>
    </citation>
    <scope>NUCLEOTIDE SEQUENCE [LARGE SCALE GENOMIC DNA]</scope>
    <source>
        <strain evidence="4">1505</strain>
    </source>
</reference>
<dbReference type="STRING" id="697581.TCARB_1054"/>
<dbReference type="EMBL" id="CP007493">
    <property type="protein sequence ID" value="AJB42102.1"/>
    <property type="molecule type" value="Genomic_DNA"/>
</dbReference>
<dbReference type="SUPFAM" id="SSF53474">
    <property type="entry name" value="alpha/beta-Hydrolases"/>
    <property type="match status" value="1"/>
</dbReference>
<dbReference type="InterPro" id="IPR050266">
    <property type="entry name" value="AB_hydrolase_sf"/>
</dbReference>
<accession>A0A3G1A5L5</accession>
<dbReference type="EC" id="3.1.1.24" evidence="3"/>
<protein>
    <submittedName>
        <fullName evidence="3">Beta-ketoadipate enol-lactone hydrolase</fullName>
        <ecNumber evidence="3">3.1.1.24</ecNumber>
    </submittedName>
</protein>
<evidence type="ECO:0000259" key="2">
    <source>
        <dbReference type="Pfam" id="PF00561"/>
    </source>
</evidence>
<dbReference type="PANTHER" id="PTHR43798:SF31">
    <property type="entry name" value="AB HYDROLASE SUPERFAMILY PROTEIN YCLE"/>
    <property type="match status" value="1"/>
</dbReference>
<feature type="domain" description="AB hydrolase-1" evidence="2">
    <location>
        <begin position="28"/>
        <end position="139"/>
    </location>
</feature>
<dbReference type="GO" id="GO:0016020">
    <property type="term" value="C:membrane"/>
    <property type="evidence" value="ECO:0007669"/>
    <property type="project" value="TreeGrafter"/>
</dbReference>
<evidence type="ECO:0000313" key="3">
    <source>
        <dbReference type="EMBL" id="AJB42102.1"/>
    </source>
</evidence>
<name>A0A3G1A5L5_9CREN</name>
<dbReference type="InterPro" id="IPR029058">
    <property type="entry name" value="AB_hydrolase_fold"/>
</dbReference>
<dbReference type="Proteomes" id="UP000266720">
    <property type="component" value="Chromosome"/>
</dbReference>
<dbReference type="Gene3D" id="3.40.50.1820">
    <property type="entry name" value="alpha/beta hydrolase"/>
    <property type="match status" value="1"/>
</dbReference>
<dbReference type="RefSeq" id="WP_052886937.1">
    <property type="nucleotide sequence ID" value="NZ_CP007493.1"/>
</dbReference>
<sequence>MSQGLEHRYAVSKDGIKIHYVADGNGTPIIFVHGLGESHLTWKPQLEFFPARGYRVLALDLRGHGESQIPPKRISMEDFARDVESVLEAEKIEKALMVGYSMGGLVLLELYRLYPQRFEKIVLEAIAPEYPPAMTEVLENMSMHEIASQVAEFAVSPYASTELKRDIYEIISRTDKRVYIQSAEAATEKSYRDIIRSLRNPVLFISGELDYISPPEVVEEMHAMVPTSKAHIMKGVGHMPHRERPEEYNQLLLEFFRGI</sequence>
<dbReference type="GeneID" id="25406470"/>
<evidence type="ECO:0000256" key="1">
    <source>
        <dbReference type="ARBA" id="ARBA00022801"/>
    </source>
</evidence>
<dbReference type="AlphaFoldDB" id="A0A3G1A5L5"/>
<dbReference type="KEGG" id="tcb:TCARB_1054"/>
<evidence type="ECO:0000313" key="4">
    <source>
        <dbReference type="Proteomes" id="UP000266720"/>
    </source>
</evidence>
<dbReference type="PANTHER" id="PTHR43798">
    <property type="entry name" value="MONOACYLGLYCEROL LIPASE"/>
    <property type="match status" value="1"/>
</dbReference>
<proteinExistence type="predicted"/>
<dbReference type="GO" id="GO:0047570">
    <property type="term" value="F:3-oxoadipate enol-lactonase activity"/>
    <property type="evidence" value="ECO:0007669"/>
    <property type="project" value="UniProtKB-EC"/>
</dbReference>
<keyword evidence="1 3" id="KW-0378">Hydrolase</keyword>
<dbReference type="PRINTS" id="PR00412">
    <property type="entry name" value="EPOXHYDRLASE"/>
</dbReference>
<dbReference type="InterPro" id="IPR000073">
    <property type="entry name" value="AB_hydrolase_1"/>
</dbReference>
<organism evidence="3 4">
    <name type="scientific">Thermofilum adornatum 1505</name>
    <dbReference type="NCBI Taxonomy" id="697581"/>
    <lineage>
        <taxon>Archaea</taxon>
        <taxon>Thermoproteota</taxon>
        <taxon>Thermoprotei</taxon>
        <taxon>Thermofilales</taxon>
        <taxon>Thermofilaceae</taxon>
        <taxon>Thermofilum</taxon>
    </lineage>
</organism>
<dbReference type="PRINTS" id="PR00111">
    <property type="entry name" value="ABHYDROLASE"/>
</dbReference>
<gene>
    <name evidence="3" type="ORF">TCARB_1054</name>
</gene>
<dbReference type="InterPro" id="IPR000639">
    <property type="entry name" value="Epox_hydrolase-like"/>
</dbReference>
<dbReference type="Pfam" id="PF00561">
    <property type="entry name" value="Abhydrolase_1"/>
    <property type="match status" value="1"/>
</dbReference>